<comment type="subcellular location">
    <subcellularLocation>
        <location evidence="1">Cell membrane</location>
        <topology evidence="1">Peripheral membrane protein</topology>
    </subcellularLocation>
</comment>
<evidence type="ECO:0000256" key="7">
    <source>
        <dbReference type="SAM" id="MobiDB-lite"/>
    </source>
</evidence>
<dbReference type="InterPro" id="IPR051612">
    <property type="entry name" value="Teichoic_Acid_Biosynth"/>
</dbReference>
<keyword evidence="5" id="KW-0777">Teichoic acid biosynthesis</keyword>
<keyword evidence="6" id="KW-0472">Membrane</keyword>
<evidence type="ECO:0000313" key="9">
    <source>
        <dbReference type="Proteomes" id="UP000630887"/>
    </source>
</evidence>
<dbReference type="InterPro" id="IPR007554">
    <property type="entry name" value="Glycerophosphate_synth"/>
</dbReference>
<organism evidence="8 9">
    <name type="scientific">Catellatospora coxensis</name>
    <dbReference type="NCBI Taxonomy" id="310354"/>
    <lineage>
        <taxon>Bacteria</taxon>
        <taxon>Bacillati</taxon>
        <taxon>Actinomycetota</taxon>
        <taxon>Actinomycetes</taxon>
        <taxon>Micromonosporales</taxon>
        <taxon>Micromonosporaceae</taxon>
        <taxon>Catellatospora</taxon>
    </lineage>
</organism>
<dbReference type="Gene3D" id="3.40.50.12580">
    <property type="match status" value="1"/>
</dbReference>
<dbReference type="Proteomes" id="UP000630887">
    <property type="component" value="Unassembled WGS sequence"/>
</dbReference>
<dbReference type="GO" id="GO:0047355">
    <property type="term" value="F:CDP-glycerol glycerophosphotransferase activity"/>
    <property type="evidence" value="ECO:0007669"/>
    <property type="project" value="InterPro"/>
</dbReference>
<reference evidence="8 9" key="1">
    <citation type="submission" date="2021-01" db="EMBL/GenBank/DDBJ databases">
        <title>Whole genome shotgun sequence of Catellatospora coxensis NBRC 107359.</title>
        <authorList>
            <person name="Komaki H."/>
            <person name="Tamura T."/>
        </authorList>
    </citation>
    <scope>NUCLEOTIDE SEQUENCE [LARGE SCALE GENOMIC DNA]</scope>
    <source>
        <strain evidence="8 9">NBRC 107359</strain>
    </source>
</reference>
<feature type="region of interest" description="Disordered" evidence="7">
    <location>
        <begin position="399"/>
        <end position="419"/>
    </location>
</feature>
<dbReference type="GO" id="GO:0005886">
    <property type="term" value="C:plasma membrane"/>
    <property type="evidence" value="ECO:0007669"/>
    <property type="project" value="UniProtKB-SubCell"/>
</dbReference>
<dbReference type="PANTHER" id="PTHR37316">
    <property type="entry name" value="TEICHOIC ACID GLYCEROL-PHOSPHATE PRIMASE"/>
    <property type="match status" value="1"/>
</dbReference>
<dbReference type="InterPro" id="IPR043148">
    <property type="entry name" value="TagF_C"/>
</dbReference>
<keyword evidence="9" id="KW-1185">Reference proteome</keyword>
<evidence type="ECO:0000256" key="3">
    <source>
        <dbReference type="ARBA" id="ARBA00022475"/>
    </source>
</evidence>
<evidence type="ECO:0000313" key="8">
    <source>
        <dbReference type="EMBL" id="GIG07289.1"/>
    </source>
</evidence>
<evidence type="ECO:0000256" key="1">
    <source>
        <dbReference type="ARBA" id="ARBA00004202"/>
    </source>
</evidence>
<dbReference type="SUPFAM" id="SSF53756">
    <property type="entry name" value="UDP-Glycosyltransferase/glycogen phosphorylase"/>
    <property type="match status" value="1"/>
</dbReference>
<feature type="compositionally biased region" description="Polar residues" evidence="7">
    <location>
        <begin position="408"/>
        <end position="419"/>
    </location>
</feature>
<dbReference type="EMBL" id="BONI01000032">
    <property type="protein sequence ID" value="GIG07289.1"/>
    <property type="molecule type" value="Genomic_DNA"/>
</dbReference>
<comment type="caution">
    <text evidence="8">The sequence shown here is derived from an EMBL/GenBank/DDBJ whole genome shotgun (WGS) entry which is preliminary data.</text>
</comment>
<sequence>MPMLRRMRSISAKARRVTRQPSRALKYALYRAQLRLPLDEQLAVYSAYWNAAYSCNPAAIYEKARELAPHIRGVWVVKADRVRNIPAGVDYVVEESPAYFRAMARAKYFISNANFPEYVVKRPGSVVVLTHHGTPLKLMGLDGLTFAGRDGTGSAELRKVVAKWDYSIAANPFSTQAWNTAFPGRYESLEYGYPRNDILVNAKPEHGERVRAELGIAPGQRAVLYAPTHRGGNAGKASVYLDVAALAESLGPDAVVLTRSHYFYEDRPSAAAGAARVIDVTSHPRVEDLYLAADVLITDYSSTMFDFAVLDRPIAVYASDWSYYKRSRGAYFDIAEEHPGVFATTQEQLFDLFASDAVDGEDARRRRAAFRERFCALEDGRAAERVVRRVLLGEQVDHRPAAAPRVPRQTTPADQPALS</sequence>
<dbReference type="Gene3D" id="3.40.50.11820">
    <property type="match status" value="1"/>
</dbReference>
<protein>
    <recommendedName>
        <fullName evidence="10">CDP-glycerol glycerophosphotransferase</fullName>
    </recommendedName>
</protein>
<dbReference type="AlphaFoldDB" id="A0A8J3KXP9"/>
<evidence type="ECO:0000256" key="2">
    <source>
        <dbReference type="ARBA" id="ARBA00010488"/>
    </source>
</evidence>
<dbReference type="PANTHER" id="PTHR37316:SF3">
    <property type="entry name" value="TEICHOIC ACID GLYCEROL-PHOSPHATE TRANSFERASE"/>
    <property type="match status" value="1"/>
</dbReference>
<evidence type="ECO:0000256" key="4">
    <source>
        <dbReference type="ARBA" id="ARBA00022679"/>
    </source>
</evidence>
<keyword evidence="3" id="KW-1003">Cell membrane</keyword>
<comment type="similarity">
    <text evidence="2">Belongs to the CDP-glycerol glycerophosphotransferase family.</text>
</comment>
<dbReference type="GO" id="GO:0019350">
    <property type="term" value="P:teichoic acid biosynthetic process"/>
    <property type="evidence" value="ECO:0007669"/>
    <property type="project" value="UniProtKB-KW"/>
</dbReference>
<evidence type="ECO:0008006" key="10">
    <source>
        <dbReference type="Google" id="ProtNLM"/>
    </source>
</evidence>
<name>A0A8J3KXP9_9ACTN</name>
<keyword evidence="4" id="KW-0808">Transferase</keyword>
<proteinExistence type="inferred from homology"/>
<evidence type="ECO:0000256" key="6">
    <source>
        <dbReference type="ARBA" id="ARBA00023136"/>
    </source>
</evidence>
<evidence type="ECO:0000256" key="5">
    <source>
        <dbReference type="ARBA" id="ARBA00022944"/>
    </source>
</evidence>
<dbReference type="Pfam" id="PF04464">
    <property type="entry name" value="Glyphos_transf"/>
    <property type="match status" value="1"/>
</dbReference>
<accession>A0A8J3KXP9</accession>
<dbReference type="InterPro" id="IPR043149">
    <property type="entry name" value="TagF_N"/>
</dbReference>
<gene>
    <name evidence="8" type="ORF">Cco03nite_39890</name>
</gene>